<keyword evidence="1" id="KW-0677">Repeat</keyword>
<dbReference type="InterPro" id="IPR001313">
    <property type="entry name" value="Pumilio_RNA-bd_rpt"/>
</dbReference>
<dbReference type="PANTHER" id="PTHR13389:SF0">
    <property type="entry name" value="PUMILIO HOMOLOG 3"/>
    <property type="match status" value="1"/>
</dbReference>
<dbReference type="Proteomes" id="UP000276133">
    <property type="component" value="Unassembled WGS sequence"/>
</dbReference>
<feature type="region of interest" description="Disordered" evidence="4">
    <location>
        <begin position="1"/>
        <end position="51"/>
    </location>
</feature>
<dbReference type="InterPro" id="IPR011989">
    <property type="entry name" value="ARM-like"/>
</dbReference>
<dbReference type="OrthoDB" id="497380at2759"/>
<dbReference type="InterPro" id="IPR012959">
    <property type="entry name" value="CPL_dom"/>
</dbReference>
<dbReference type="STRING" id="10195.A0A3M7RS60"/>
<feature type="compositionally biased region" description="Basic and acidic residues" evidence="4">
    <location>
        <begin position="38"/>
        <end position="51"/>
    </location>
</feature>
<dbReference type="Pfam" id="PF00806">
    <property type="entry name" value="PUF"/>
    <property type="match status" value="2"/>
</dbReference>
<evidence type="ECO:0000256" key="2">
    <source>
        <dbReference type="ARBA" id="ARBA00022884"/>
    </source>
</evidence>
<organism evidence="6 7">
    <name type="scientific">Brachionus plicatilis</name>
    <name type="common">Marine rotifer</name>
    <name type="synonym">Brachionus muelleri</name>
    <dbReference type="NCBI Taxonomy" id="10195"/>
    <lineage>
        <taxon>Eukaryota</taxon>
        <taxon>Metazoa</taxon>
        <taxon>Spiralia</taxon>
        <taxon>Gnathifera</taxon>
        <taxon>Rotifera</taxon>
        <taxon>Eurotatoria</taxon>
        <taxon>Monogononta</taxon>
        <taxon>Pseudotrocha</taxon>
        <taxon>Ploima</taxon>
        <taxon>Brachionidae</taxon>
        <taxon>Brachionus</taxon>
    </lineage>
</organism>
<dbReference type="PROSITE" id="PS50302">
    <property type="entry name" value="PUM"/>
    <property type="match status" value="1"/>
</dbReference>
<dbReference type="Pfam" id="PF08144">
    <property type="entry name" value="CPL"/>
    <property type="match status" value="1"/>
</dbReference>
<keyword evidence="2" id="KW-0694">RNA-binding</keyword>
<dbReference type="InterPro" id="IPR033133">
    <property type="entry name" value="PUM-HD"/>
</dbReference>
<comment type="caution">
    <text evidence="6">The sequence shown here is derived from an EMBL/GenBank/DDBJ whole genome shotgun (WGS) entry which is preliminary data.</text>
</comment>
<reference evidence="6 7" key="1">
    <citation type="journal article" date="2018" name="Sci. Rep.">
        <title>Genomic signatures of local adaptation to the degree of environmental predictability in rotifers.</title>
        <authorList>
            <person name="Franch-Gras L."/>
            <person name="Hahn C."/>
            <person name="Garcia-Roger E.M."/>
            <person name="Carmona M.J."/>
            <person name="Serra M."/>
            <person name="Gomez A."/>
        </authorList>
    </citation>
    <scope>NUCLEOTIDE SEQUENCE [LARGE SCALE GENOMIC DNA]</scope>
    <source>
        <strain evidence="6">HYR1</strain>
    </source>
</reference>
<dbReference type="GO" id="GO:0003729">
    <property type="term" value="F:mRNA binding"/>
    <property type="evidence" value="ECO:0007669"/>
    <property type="project" value="TreeGrafter"/>
</dbReference>
<dbReference type="AlphaFoldDB" id="A0A3M7RS60"/>
<proteinExistence type="predicted"/>
<evidence type="ECO:0000259" key="5">
    <source>
        <dbReference type="PROSITE" id="PS50303"/>
    </source>
</evidence>
<dbReference type="GO" id="GO:0005730">
    <property type="term" value="C:nucleolus"/>
    <property type="evidence" value="ECO:0007669"/>
    <property type="project" value="TreeGrafter"/>
</dbReference>
<dbReference type="InterPro" id="IPR016024">
    <property type="entry name" value="ARM-type_fold"/>
</dbReference>
<name>A0A3M7RS60_BRAPC</name>
<protein>
    <submittedName>
        <fullName evidence="6">Pumilio domain-containing KIAA0020-like protein</fullName>
    </submittedName>
</protein>
<evidence type="ECO:0000313" key="7">
    <source>
        <dbReference type="Proteomes" id="UP000276133"/>
    </source>
</evidence>
<feature type="compositionally biased region" description="Basic and acidic residues" evidence="4">
    <location>
        <begin position="1"/>
        <end position="18"/>
    </location>
</feature>
<evidence type="ECO:0000313" key="6">
    <source>
        <dbReference type="EMBL" id="RNA26403.1"/>
    </source>
</evidence>
<evidence type="ECO:0000256" key="4">
    <source>
        <dbReference type="SAM" id="MobiDB-lite"/>
    </source>
</evidence>
<sequence>MVKLAKNGEKVVRPDKTKSIQSKKQNKYEQLTGKKRKNSENNDKSEKKVIKNEKLVIKEEKIKKEPSVNDKKTLVDTSEDKENKKTKLNKIIKSKGSIGEKAKFKNGKGPKFNKDQTKKIVASTPAERKELFKKRKQKKLADNYEITINMKKIWETLRKSETTDETKKKLCSSLFEQVKDRIKQLSFAHDTVRVIECLVQYGTEKHREGVFVELKDEFVEMAKEKYARFLLKKILTYGTKEQKETIVNAFTGRVTKLIKHSFACQIVESLFNEYASHTQRNQMLMEFYDPTFALLHNQKCKSLKEVLEVQQYSKETILNNIKDILTTCADKTILMFSIIHRVFSEFFQNCDPKQKTEMIELLSEQLIHMVHTRDGASVAMQCVWNSSAKERKKIIKSMKTFVVKIALEEHGHMVLLAILDSVDDTKLVSKGILDELLRSMDQVIENDFGRKVISYLIAPRDSRFYIKDYVNRLEQGDSSETSKKDPEKRRAELFDFIKPAILAYLKKKKDTILYNGSFGILVPIFLEKLGNEGDDLIRCLADTILQEAYEPVDGSDKKQHCIEETFSAAIMENDKVENITSWIECNRGCFMIVNLIETSNDKNKKTIKKLIKSFEQDLKAKAKFKGAKLLLEKLNQI</sequence>
<dbReference type="InterPro" id="IPR040059">
    <property type="entry name" value="PUM3"/>
</dbReference>
<feature type="repeat" description="Pumilio" evidence="3">
    <location>
        <begin position="213"/>
        <end position="248"/>
    </location>
</feature>
<dbReference type="Gene3D" id="1.25.10.10">
    <property type="entry name" value="Leucine-rich Repeat Variant"/>
    <property type="match status" value="2"/>
</dbReference>
<evidence type="ECO:0000256" key="3">
    <source>
        <dbReference type="PROSITE-ProRule" id="PRU00317"/>
    </source>
</evidence>
<evidence type="ECO:0000256" key="1">
    <source>
        <dbReference type="ARBA" id="ARBA00022737"/>
    </source>
</evidence>
<dbReference type="GO" id="GO:0006417">
    <property type="term" value="P:regulation of translation"/>
    <property type="evidence" value="ECO:0007669"/>
    <property type="project" value="TreeGrafter"/>
</dbReference>
<feature type="domain" description="PUM-HD" evidence="5">
    <location>
        <begin position="155"/>
        <end position="498"/>
    </location>
</feature>
<gene>
    <name evidence="6" type="ORF">BpHYR1_028751</name>
</gene>
<dbReference type="SUPFAM" id="SSF48371">
    <property type="entry name" value="ARM repeat"/>
    <property type="match status" value="1"/>
</dbReference>
<accession>A0A3M7RS60</accession>
<dbReference type="PANTHER" id="PTHR13389">
    <property type="entry name" value="PUMILIO HOMOLOG 3"/>
    <property type="match status" value="1"/>
</dbReference>
<dbReference type="PROSITE" id="PS50303">
    <property type="entry name" value="PUM_HD"/>
    <property type="match status" value="1"/>
</dbReference>
<dbReference type="SMART" id="SM00025">
    <property type="entry name" value="Pumilio"/>
    <property type="match status" value="6"/>
</dbReference>
<keyword evidence="7" id="KW-1185">Reference proteome</keyword>
<dbReference type="EMBL" id="REGN01002743">
    <property type="protein sequence ID" value="RNA26403.1"/>
    <property type="molecule type" value="Genomic_DNA"/>
</dbReference>